<evidence type="ECO:0000313" key="1">
    <source>
        <dbReference type="EMBL" id="EFH13082.1"/>
    </source>
</evidence>
<name>D5RI00_9PROT</name>
<comment type="caution">
    <text evidence="1">The sequence shown here is derived from an EMBL/GenBank/DDBJ whole genome shotgun (WGS) entry which is preliminary data.</text>
</comment>
<proteinExistence type="predicted"/>
<organism evidence="1 2">
    <name type="scientific">Pseudoroseomonas cervicalis ATCC 49957</name>
    <dbReference type="NCBI Taxonomy" id="525371"/>
    <lineage>
        <taxon>Bacteria</taxon>
        <taxon>Pseudomonadati</taxon>
        <taxon>Pseudomonadota</taxon>
        <taxon>Alphaproteobacteria</taxon>
        <taxon>Acetobacterales</taxon>
        <taxon>Roseomonadaceae</taxon>
        <taxon>Roseomonas</taxon>
    </lineage>
</organism>
<evidence type="ECO:0008006" key="3">
    <source>
        <dbReference type="Google" id="ProtNLM"/>
    </source>
</evidence>
<dbReference type="Pfam" id="PF05045">
    <property type="entry name" value="RgpF"/>
    <property type="match status" value="1"/>
</dbReference>
<keyword evidence="2" id="KW-1185">Reference proteome</keyword>
<gene>
    <name evidence="1" type="ORF">HMPREF0731_0710</name>
</gene>
<dbReference type="AlphaFoldDB" id="D5RI00"/>
<dbReference type="HOGENOM" id="CLU_692382_0_0_5"/>
<reference evidence="1 2" key="1">
    <citation type="submission" date="2010-04" db="EMBL/GenBank/DDBJ databases">
        <authorList>
            <person name="Qin X."/>
            <person name="Bachman B."/>
            <person name="Battles P."/>
            <person name="Bell A."/>
            <person name="Bess C."/>
            <person name="Bickham C."/>
            <person name="Chaboub L."/>
            <person name="Chen D."/>
            <person name="Coyle M."/>
            <person name="Deiros D.R."/>
            <person name="Dinh H."/>
            <person name="Forbes L."/>
            <person name="Fowler G."/>
            <person name="Francisco L."/>
            <person name="Fu Q."/>
            <person name="Gubbala S."/>
            <person name="Hale W."/>
            <person name="Han Y."/>
            <person name="Hemphill L."/>
            <person name="Highlander S.K."/>
            <person name="Hirani K."/>
            <person name="Hogues M."/>
            <person name="Jackson L."/>
            <person name="Jakkamsetti A."/>
            <person name="Javaid M."/>
            <person name="Jiang H."/>
            <person name="Korchina V."/>
            <person name="Kovar C."/>
            <person name="Lara F."/>
            <person name="Lee S."/>
            <person name="Mata R."/>
            <person name="Mathew T."/>
            <person name="Moen C."/>
            <person name="Morales K."/>
            <person name="Munidasa M."/>
            <person name="Nazareth L."/>
            <person name="Ngo R."/>
            <person name="Nguyen L."/>
            <person name="Okwuonu G."/>
            <person name="Ongeri F."/>
            <person name="Patil S."/>
            <person name="Petrosino J."/>
            <person name="Pham C."/>
            <person name="Pham P."/>
            <person name="Pu L.-L."/>
            <person name="Puazo M."/>
            <person name="Raj R."/>
            <person name="Reid J."/>
            <person name="Rouhana J."/>
            <person name="Saada N."/>
            <person name="Shang Y."/>
            <person name="Simmons D."/>
            <person name="Thornton R."/>
            <person name="Warren J."/>
            <person name="Weissenberger G."/>
            <person name="Zhang J."/>
            <person name="Zhang L."/>
            <person name="Zhou C."/>
            <person name="Zhu D."/>
            <person name="Muzny D."/>
            <person name="Worley K."/>
            <person name="Gibbs R."/>
        </authorList>
    </citation>
    <scope>NUCLEOTIDE SEQUENCE [LARGE SCALE GENOMIC DNA]</scope>
    <source>
        <strain evidence="1 2">ATCC 49957</strain>
    </source>
</reference>
<dbReference type="InterPro" id="IPR007739">
    <property type="entry name" value="RgpF"/>
</dbReference>
<dbReference type="EMBL" id="ADVL01000122">
    <property type="protein sequence ID" value="EFH13082.1"/>
    <property type="molecule type" value="Genomic_DNA"/>
</dbReference>
<sequence length="398" mass="44586">MEAREAAPLPPLFAIHAGQGVFDSIRLVRDHFTHYWNSWRQERAARRLDSRQIDRERLHERLLDEQTGGQGLEGAPRRLAVVAIYPSEESLTFTLTLLRLLDEAGFRSVVVATAPLTPAQQAAVLPLCAHLAQRMNVGHDIGSYQWGLRWLQQRGLTDTAEHLLMVNDSMFWPRALGAELAAMLDNPEPWQCLFESFDHDHHAQSFFLLFRQEVFRGAAFRAFWEDYRPYSRRSHAIAAGELGLSRALRAAGLMPAAAYDTARLQRELTASTLTAGEVAALAPFSRGWPLKRQAALEVAQAGLSPAEQRALLAVIACQAAEACNPTHSVGLLWNRLVAAPLKRDLCVRGSHSLGQLLGQVRGLTPEEIRQMERDLRRRGLPAAVLGTRRLMWTWFGRC</sequence>
<evidence type="ECO:0000313" key="2">
    <source>
        <dbReference type="Proteomes" id="UP000005324"/>
    </source>
</evidence>
<accession>D5RI00</accession>
<protein>
    <recommendedName>
        <fullName evidence="3">Rhamnan synthesis protein F</fullName>
    </recommendedName>
</protein>
<dbReference type="Proteomes" id="UP000005324">
    <property type="component" value="Unassembled WGS sequence"/>
</dbReference>